<dbReference type="EMBL" id="JAEDAH010000042">
    <property type="protein sequence ID" value="MCA6063646.1"/>
    <property type="molecule type" value="Genomic_DNA"/>
</dbReference>
<dbReference type="PANTHER" id="PTHR47894">
    <property type="entry name" value="HTH-TYPE TRANSCRIPTIONAL REGULATOR GADX"/>
    <property type="match status" value="1"/>
</dbReference>
<proteinExistence type="predicted"/>
<dbReference type="InterPro" id="IPR018060">
    <property type="entry name" value="HTH_AraC"/>
</dbReference>
<dbReference type="Gene3D" id="1.10.10.60">
    <property type="entry name" value="Homeodomain-like"/>
    <property type="match status" value="1"/>
</dbReference>
<organism evidence="5 6">
    <name type="scientific">Thalassolituus marinus</name>
    <dbReference type="NCBI Taxonomy" id="671053"/>
    <lineage>
        <taxon>Bacteria</taxon>
        <taxon>Pseudomonadati</taxon>
        <taxon>Pseudomonadota</taxon>
        <taxon>Gammaproteobacteria</taxon>
        <taxon>Oceanospirillales</taxon>
        <taxon>Oceanospirillaceae</taxon>
        <taxon>Thalassolituus</taxon>
    </lineage>
</organism>
<gene>
    <name evidence="5" type="ORF">I9W95_08495</name>
</gene>
<evidence type="ECO:0000256" key="3">
    <source>
        <dbReference type="ARBA" id="ARBA00023163"/>
    </source>
</evidence>
<comment type="caution">
    <text evidence="5">The sequence shown here is derived from an EMBL/GenBank/DDBJ whole genome shotgun (WGS) entry which is preliminary data.</text>
</comment>
<keyword evidence="3" id="KW-0804">Transcription</keyword>
<protein>
    <submittedName>
        <fullName evidence="5">Helix-turn-helix domain-containing protein</fullName>
    </submittedName>
</protein>
<evidence type="ECO:0000259" key="4">
    <source>
        <dbReference type="PROSITE" id="PS01124"/>
    </source>
</evidence>
<dbReference type="InterPro" id="IPR018062">
    <property type="entry name" value="HTH_AraC-typ_CS"/>
</dbReference>
<dbReference type="PRINTS" id="PR00032">
    <property type="entry name" value="HTHARAC"/>
</dbReference>
<dbReference type="InterPro" id="IPR020449">
    <property type="entry name" value="Tscrpt_reg_AraC-type_HTH"/>
</dbReference>
<dbReference type="RefSeq" id="WP_225673840.1">
    <property type="nucleotide sequence ID" value="NZ_JAEDAH010000042.1"/>
</dbReference>
<dbReference type="SUPFAM" id="SSF46689">
    <property type="entry name" value="Homeodomain-like"/>
    <property type="match status" value="1"/>
</dbReference>
<name>A0ABS7ZTC7_9GAMM</name>
<evidence type="ECO:0000313" key="6">
    <source>
        <dbReference type="Proteomes" id="UP000714380"/>
    </source>
</evidence>
<feature type="domain" description="HTH araC/xylS-type" evidence="4">
    <location>
        <begin position="218"/>
        <end position="315"/>
    </location>
</feature>
<keyword evidence="2" id="KW-0238">DNA-binding</keyword>
<dbReference type="InterPro" id="IPR009057">
    <property type="entry name" value="Homeodomain-like_sf"/>
</dbReference>
<dbReference type="PROSITE" id="PS01124">
    <property type="entry name" value="HTH_ARAC_FAMILY_2"/>
    <property type="match status" value="1"/>
</dbReference>
<dbReference type="PANTHER" id="PTHR47894:SF1">
    <property type="entry name" value="HTH-TYPE TRANSCRIPTIONAL REGULATOR VQSM"/>
    <property type="match status" value="1"/>
</dbReference>
<dbReference type="Proteomes" id="UP000714380">
    <property type="component" value="Unassembled WGS sequence"/>
</dbReference>
<evidence type="ECO:0000256" key="1">
    <source>
        <dbReference type="ARBA" id="ARBA00023015"/>
    </source>
</evidence>
<sequence length="334" mass="37321">MNALHCSADVLHNLMRLLSTRGLKTRQLPRFDLPADALFNSRARIPVSSVLELVRWAEQTLGQPELSLDFGLSLALAEQDTEFRLAAWCNEGVEKPAALMPFDTVLRASDDRHSTLQLHWDPVSGIPGSLRNIATNIAIAWLHQRWLPVIAGRHQDIQAVLSSEQAVESLDAWFPNHFEQGEVTSLTFPRTWLDAQNDGRRMPEIDATGTPQSQLITHKAANMFRASLNDAPPLEELAHKLGLSERTCKRRLQECGTHYQKLLGELRLIQASYWLQQHQHKVTDVAVLLGYSSVANFSKAFKKWCGYSPSQVRHGVPAIRHSTGPARLAAPASL</sequence>
<keyword evidence="6" id="KW-1185">Reference proteome</keyword>
<dbReference type="PROSITE" id="PS00041">
    <property type="entry name" value="HTH_ARAC_FAMILY_1"/>
    <property type="match status" value="1"/>
</dbReference>
<dbReference type="Pfam" id="PF12833">
    <property type="entry name" value="HTH_18"/>
    <property type="match status" value="1"/>
</dbReference>
<accession>A0ABS7ZTC7</accession>
<dbReference type="SMART" id="SM00342">
    <property type="entry name" value="HTH_ARAC"/>
    <property type="match status" value="1"/>
</dbReference>
<reference evidence="5 6" key="1">
    <citation type="submission" date="2020-12" db="EMBL/GenBank/DDBJ databases">
        <title>Novel Thalassolituus-related marine hydrocarbonoclastic bacteria mediated algae-derived hydrocarbons mineralization in twilight zone of the northern South China Sea.</title>
        <authorList>
            <person name="Dong C."/>
        </authorList>
    </citation>
    <scope>NUCLEOTIDE SEQUENCE [LARGE SCALE GENOMIC DNA]</scope>
    <source>
        <strain evidence="5 6">IMCC1826</strain>
    </source>
</reference>
<evidence type="ECO:0000256" key="2">
    <source>
        <dbReference type="ARBA" id="ARBA00023125"/>
    </source>
</evidence>
<keyword evidence="1" id="KW-0805">Transcription regulation</keyword>
<evidence type="ECO:0000313" key="5">
    <source>
        <dbReference type="EMBL" id="MCA6063646.1"/>
    </source>
</evidence>